<dbReference type="InterPro" id="IPR001708">
    <property type="entry name" value="YidC/ALB3/OXA1/COX18"/>
</dbReference>
<keyword evidence="7 13" id="KW-0653">Protein transport</keyword>
<evidence type="ECO:0000256" key="3">
    <source>
        <dbReference type="ARBA" id="ARBA00015325"/>
    </source>
</evidence>
<dbReference type="NCBIfam" id="NF002359">
    <property type="entry name" value="PRK01318.2-6"/>
    <property type="match status" value="1"/>
</dbReference>
<dbReference type="InterPro" id="IPR019998">
    <property type="entry name" value="Membr_insert_YidC"/>
</dbReference>
<dbReference type="Proteomes" id="UP000438760">
    <property type="component" value="Unassembled WGS sequence"/>
</dbReference>
<dbReference type="NCBIfam" id="TIGR03593">
    <property type="entry name" value="yidC_nterm"/>
    <property type="match status" value="1"/>
</dbReference>
<dbReference type="Gene3D" id="2.70.98.90">
    <property type="match status" value="1"/>
</dbReference>
<dbReference type="InterPro" id="IPR047196">
    <property type="entry name" value="YidC_ALB_C"/>
</dbReference>
<accession>A0A6I3LHW5</accession>
<keyword evidence="8 13" id="KW-1133">Transmembrane helix</keyword>
<evidence type="ECO:0000256" key="9">
    <source>
        <dbReference type="ARBA" id="ARBA00023136"/>
    </source>
</evidence>
<comment type="subunit">
    <text evidence="13">Interacts with the Sec translocase complex via SecD. Specifically interacts with transmembrane segments of nascent integral membrane proteins during membrane integration.</text>
</comment>
<comment type="subcellular location">
    <subcellularLocation>
        <location evidence="1">Cell inner membrane</location>
        <topology evidence="1">Multi-pass membrane protein</topology>
    </subcellularLocation>
    <subcellularLocation>
        <location evidence="13">Cell membrane</location>
        <topology evidence="13">Multi-pass membrane protein</topology>
    </subcellularLocation>
</comment>
<comment type="similarity">
    <text evidence="2 13">Belongs to the OXA1/ALB3/YidC family. Type 1 subfamily.</text>
</comment>
<evidence type="ECO:0000256" key="2">
    <source>
        <dbReference type="ARBA" id="ARBA00010527"/>
    </source>
</evidence>
<feature type="transmembrane region" description="Helical" evidence="13">
    <location>
        <begin position="502"/>
        <end position="520"/>
    </location>
</feature>
<evidence type="ECO:0000256" key="8">
    <source>
        <dbReference type="ARBA" id="ARBA00022989"/>
    </source>
</evidence>
<dbReference type="GO" id="GO:0032977">
    <property type="term" value="F:membrane insertase activity"/>
    <property type="evidence" value="ECO:0007669"/>
    <property type="project" value="InterPro"/>
</dbReference>
<evidence type="ECO:0000256" key="12">
    <source>
        <dbReference type="ARBA" id="ARBA00033342"/>
    </source>
</evidence>
<dbReference type="HAMAP" id="MF_01810">
    <property type="entry name" value="YidC_type1"/>
    <property type="match status" value="1"/>
</dbReference>
<dbReference type="InterPro" id="IPR028055">
    <property type="entry name" value="YidC/Oxa/ALB_C"/>
</dbReference>
<dbReference type="InterPro" id="IPR038221">
    <property type="entry name" value="YidC_periplasmic_sf"/>
</dbReference>
<feature type="transmembrane region" description="Helical" evidence="13">
    <location>
        <begin position="377"/>
        <end position="400"/>
    </location>
</feature>
<dbReference type="Pfam" id="PF14849">
    <property type="entry name" value="YidC_periplas"/>
    <property type="match status" value="1"/>
</dbReference>
<evidence type="ECO:0000256" key="13">
    <source>
        <dbReference type="HAMAP-Rule" id="MF_01810"/>
    </source>
</evidence>
<evidence type="ECO:0000256" key="1">
    <source>
        <dbReference type="ARBA" id="ARBA00004429"/>
    </source>
</evidence>
<proteinExistence type="inferred from homology"/>
<dbReference type="NCBIfam" id="NF002356">
    <property type="entry name" value="PRK01318.2-3"/>
    <property type="match status" value="1"/>
</dbReference>
<dbReference type="RefSeq" id="WP_155091484.1">
    <property type="nucleotide sequence ID" value="NZ_WMJX01000006.1"/>
</dbReference>
<dbReference type="GO" id="GO:0051205">
    <property type="term" value="P:protein insertion into membrane"/>
    <property type="evidence" value="ECO:0007669"/>
    <property type="project" value="TreeGrafter"/>
</dbReference>
<evidence type="ECO:0000256" key="10">
    <source>
        <dbReference type="ARBA" id="ARBA00023186"/>
    </source>
</evidence>
<feature type="transmembrane region" description="Helical" evidence="13">
    <location>
        <begin position="566"/>
        <end position="582"/>
    </location>
</feature>
<evidence type="ECO:0000259" key="15">
    <source>
        <dbReference type="Pfam" id="PF02096"/>
    </source>
</evidence>
<evidence type="ECO:0000256" key="14">
    <source>
        <dbReference type="SAM" id="MobiDB-lite"/>
    </source>
</evidence>
<dbReference type="PANTHER" id="PTHR12428">
    <property type="entry name" value="OXA1"/>
    <property type="match status" value="1"/>
</dbReference>
<gene>
    <name evidence="13 17" type="primary">yidC</name>
    <name evidence="17" type="ORF">GJV76_04695</name>
</gene>
<feature type="transmembrane region" description="Helical" evidence="13">
    <location>
        <begin position="445"/>
        <end position="466"/>
    </location>
</feature>
<comment type="caution">
    <text evidence="17">The sequence shown here is derived from an EMBL/GenBank/DDBJ whole genome shotgun (WGS) entry which is preliminary data.</text>
</comment>
<evidence type="ECO:0000256" key="5">
    <source>
        <dbReference type="ARBA" id="ARBA00022475"/>
    </source>
</evidence>
<evidence type="ECO:0000256" key="11">
    <source>
        <dbReference type="ARBA" id="ARBA00033245"/>
    </source>
</evidence>
<dbReference type="AlphaFoldDB" id="A0A6I3LHW5"/>
<keyword evidence="18" id="KW-1185">Reference proteome</keyword>
<feature type="region of interest" description="Disordered" evidence="14">
    <location>
        <begin position="599"/>
        <end position="634"/>
    </location>
</feature>
<dbReference type="EMBL" id="WMJX01000006">
    <property type="protein sequence ID" value="MTG97437.1"/>
    <property type="molecule type" value="Genomic_DNA"/>
</dbReference>
<keyword evidence="5 13" id="KW-1003">Cell membrane</keyword>
<feature type="transmembrane region" description="Helical" evidence="13">
    <location>
        <begin position="541"/>
        <end position="560"/>
    </location>
</feature>
<dbReference type="InterPro" id="IPR028053">
    <property type="entry name" value="Membr_insert_YidC_N"/>
</dbReference>
<feature type="compositionally biased region" description="Basic and acidic residues" evidence="14">
    <location>
        <begin position="624"/>
        <end position="634"/>
    </location>
</feature>
<evidence type="ECO:0000313" key="17">
    <source>
        <dbReference type="EMBL" id="MTG97437.1"/>
    </source>
</evidence>
<reference evidence="17 18" key="1">
    <citation type="submission" date="2019-11" db="EMBL/GenBank/DDBJ databases">
        <title>Genome of Strain BIT-d1.</title>
        <authorList>
            <person name="Yang Y."/>
        </authorList>
    </citation>
    <scope>NUCLEOTIDE SEQUENCE [LARGE SCALE GENOMIC DNA]</scope>
    <source>
        <strain evidence="17 18">BIT-d1</strain>
    </source>
</reference>
<protein>
    <recommendedName>
        <fullName evidence="3 13">Membrane protein insertase YidC</fullName>
    </recommendedName>
    <alternativeName>
        <fullName evidence="12 13">Foldase YidC</fullName>
    </alternativeName>
    <alternativeName>
        <fullName evidence="11 13">Membrane integrase YidC</fullName>
    </alternativeName>
    <alternativeName>
        <fullName evidence="13">Membrane protein YidC</fullName>
    </alternativeName>
</protein>
<dbReference type="Pfam" id="PF02096">
    <property type="entry name" value="60KD_IMP"/>
    <property type="match status" value="1"/>
</dbReference>
<dbReference type="OrthoDB" id="9780552at2"/>
<keyword evidence="4 13" id="KW-0813">Transport</keyword>
<name>A0A6I3LHW5_9FLAO</name>
<comment type="function">
    <text evidence="13">Required for the insertion and/or proper folding and/or complex formation of integral membrane proteins into the membrane. Involved in integration of membrane proteins that insert both dependently and independently of the Sec translocase complex, as well as at least some lipoproteins. Aids folding of multispanning membrane proteins.</text>
</comment>
<evidence type="ECO:0000259" key="16">
    <source>
        <dbReference type="Pfam" id="PF14849"/>
    </source>
</evidence>
<sequence>MEEKKLDRNSIVGFIIIAGLLIWMMLNNINNEKESIKKDAEVAQKEVVAKAESEKIETAISTHTQSDSLMNESLRATLGQFAYSATLPSAQGGNTELKSEFLTLVVENKGGALSKVIVNDEKRFSKTSDEIVSLISDNNSNFNLEIHTTDNRVFNTKDLYFEPELTKEGENQVLSMKLKASDNQFLEYRYVLKPSDYMIDFSIRTQGLNKIVDLSKTPQLNWELKSFRNEKSISYENRYTRLYYEYEKGKDNDLSPTSKLDEKTVKDLTYVAYKQHFFTSVLLTDKAFTSANLVSKNLVNDEKVDTVFTKAFAATMPLEYTNGELNYDMNWFFGPSDYKILKSYDKNLDNIVPLGWGIFGWLNRFLFIPVFGLLSSFLPYGIAIIILTVLVRLLISPLTYKSYLSQAKMKAIRPEVTELNEKYKNDPMKKQQETMALYSKAGVNPMAGCIPAILQIPIFYALFQFFPSAFDLRQKSFLWADDLSSYDSVLHLPFSIPFYGDHVSLFPLLASIAIFIYMKMTTGDQQMAAPTQEGMPDMGKLMKVMIYISPIMMLFFFNNYASGLSLYYFISNSITIGIMYVIKNHIVKEDKIKAIIEDNKTKKRPKGRFQRKMQEMMEQAQEQQKLKEQQNKKK</sequence>
<feature type="transmembrane region" description="Helical" evidence="13">
    <location>
        <begin position="351"/>
        <end position="371"/>
    </location>
</feature>
<feature type="compositionally biased region" description="Basic residues" evidence="14">
    <location>
        <begin position="601"/>
        <end position="611"/>
    </location>
</feature>
<dbReference type="GO" id="GO:0005886">
    <property type="term" value="C:plasma membrane"/>
    <property type="evidence" value="ECO:0007669"/>
    <property type="project" value="UniProtKB-SubCell"/>
</dbReference>
<dbReference type="CDD" id="cd20070">
    <property type="entry name" value="5TM_YidC_Alb3"/>
    <property type="match status" value="1"/>
</dbReference>
<dbReference type="PANTHER" id="PTHR12428:SF65">
    <property type="entry name" value="CYTOCHROME C OXIDASE ASSEMBLY PROTEIN COX18, MITOCHONDRIAL"/>
    <property type="match status" value="1"/>
</dbReference>
<keyword evidence="10 13" id="KW-0143">Chaperone</keyword>
<keyword evidence="9 13" id="KW-0472">Membrane</keyword>
<feature type="transmembrane region" description="Helical" evidence="13">
    <location>
        <begin position="12"/>
        <end position="29"/>
    </location>
</feature>
<dbReference type="CDD" id="cd19961">
    <property type="entry name" value="EcYidC-like_peri"/>
    <property type="match status" value="1"/>
</dbReference>
<organism evidence="17 18">
    <name type="scientific">Myroides albus</name>
    <dbReference type="NCBI Taxonomy" id="2562892"/>
    <lineage>
        <taxon>Bacteria</taxon>
        <taxon>Pseudomonadati</taxon>
        <taxon>Bacteroidota</taxon>
        <taxon>Flavobacteriia</taxon>
        <taxon>Flavobacteriales</taxon>
        <taxon>Flavobacteriaceae</taxon>
        <taxon>Myroides</taxon>
    </lineage>
</organism>
<dbReference type="GO" id="GO:0015031">
    <property type="term" value="P:protein transport"/>
    <property type="evidence" value="ECO:0007669"/>
    <property type="project" value="UniProtKB-KW"/>
</dbReference>
<evidence type="ECO:0000256" key="6">
    <source>
        <dbReference type="ARBA" id="ARBA00022692"/>
    </source>
</evidence>
<evidence type="ECO:0000313" key="18">
    <source>
        <dbReference type="Proteomes" id="UP000438760"/>
    </source>
</evidence>
<feature type="domain" description="Membrane insertase YidC N-terminal" evidence="16">
    <location>
        <begin position="97"/>
        <end position="367"/>
    </location>
</feature>
<dbReference type="PRINTS" id="PR00701">
    <property type="entry name" value="60KDINNERMP"/>
</dbReference>
<evidence type="ECO:0000256" key="7">
    <source>
        <dbReference type="ARBA" id="ARBA00022927"/>
    </source>
</evidence>
<evidence type="ECO:0000256" key="4">
    <source>
        <dbReference type="ARBA" id="ARBA00022448"/>
    </source>
</evidence>
<feature type="domain" description="Membrane insertase YidC/Oxa/ALB C-terminal" evidence="15">
    <location>
        <begin position="380"/>
        <end position="583"/>
    </location>
</feature>
<keyword evidence="6 13" id="KW-0812">Transmembrane</keyword>
<dbReference type="NCBIfam" id="TIGR03592">
    <property type="entry name" value="yidC_oxa1_cterm"/>
    <property type="match status" value="1"/>
</dbReference>